<dbReference type="Proteomes" id="UP000248259">
    <property type="component" value="Unassembled WGS sequence"/>
</dbReference>
<keyword evidence="1" id="KW-0472">Membrane</keyword>
<dbReference type="Gene3D" id="3.40.720.10">
    <property type="entry name" value="Alkaline Phosphatase, subunit A"/>
    <property type="match status" value="1"/>
</dbReference>
<dbReference type="InterPro" id="IPR017850">
    <property type="entry name" value="Alkaline_phosphatase_core_sf"/>
</dbReference>
<accession>A0A323USD6</accession>
<dbReference type="SUPFAM" id="SSF53649">
    <property type="entry name" value="Alkaline phosphatase-like"/>
    <property type="match status" value="1"/>
</dbReference>
<proteinExistence type="predicted"/>
<protein>
    <recommendedName>
        <fullName evidence="4">Sulfatase N-terminal domain-containing protein</fullName>
    </recommendedName>
</protein>
<sequence length="558" mass="60283">MGSEGRSRAAAVVQSLGWLGFVLVVMLLNALLSFGNDWPGIGVVLRPQLAPEACVLVLGLVVFAHLRGRVPASMCSTWAAVFVLLVLVRYIDVTVPAVLGRPVNLYWDGRHAWQVLLMAWSGQSAARVLWTGCAVLLGIAALFLIVRCCAVWIGGFSSVRGGRLWAVLAGMALPVAFHMWQPWFDREGRPLFADAATPAVHRAVLQWRDAVSPARQALLLSDSPVEAFARADLAALGGGDVLVLFAEAYGAITLDDGDLAAQLEDARAVLDAAIRRDGREVVSARVVSPTFGGGSWLAHSALLSGVDTAPAGTYETLLASDRPTLTGHFARHGYRTVGWMPGLQMPWPEGAYYGYERIADVHTLGYRGPAFGYWRVPDQAAMALLHVQEFDSGREQPGRPRFVVFPTVSSHAPFRPLAPWVDNWAALEHSDAYDAATHAAVLAEPVSWSDPRPAYVASMRYTLTWLAQYLNERASPDLVLVIVGDHQPVGSVTGPGANWEVPVHVISANARLSRTLRERGFIRGVYPAETALGPMHALTAILLEAFSKLDGVEVAVDD</sequence>
<gene>
    <name evidence="2" type="ORF">DNK49_20935</name>
</gene>
<feature type="transmembrane region" description="Helical" evidence="1">
    <location>
        <begin position="49"/>
        <end position="66"/>
    </location>
</feature>
<feature type="transmembrane region" description="Helical" evidence="1">
    <location>
        <begin position="12"/>
        <end position="34"/>
    </location>
</feature>
<evidence type="ECO:0000313" key="2">
    <source>
        <dbReference type="EMBL" id="PZA14590.1"/>
    </source>
</evidence>
<feature type="transmembrane region" description="Helical" evidence="1">
    <location>
        <begin position="128"/>
        <end position="152"/>
    </location>
</feature>
<name>A0A323USD6_9RHOO</name>
<keyword evidence="1" id="KW-1133">Transmembrane helix</keyword>
<feature type="transmembrane region" description="Helical" evidence="1">
    <location>
        <begin position="164"/>
        <end position="183"/>
    </location>
</feature>
<dbReference type="AlphaFoldDB" id="A0A323USD6"/>
<feature type="transmembrane region" description="Helical" evidence="1">
    <location>
        <begin position="78"/>
        <end position="99"/>
    </location>
</feature>
<comment type="caution">
    <text evidence="2">The sequence shown here is derived from an EMBL/GenBank/DDBJ whole genome shotgun (WGS) entry which is preliminary data.</text>
</comment>
<dbReference type="EMBL" id="QKOE01000026">
    <property type="protein sequence ID" value="PZA14590.1"/>
    <property type="molecule type" value="Genomic_DNA"/>
</dbReference>
<reference evidence="2 3" key="1">
    <citation type="submission" date="2018-06" db="EMBL/GenBank/DDBJ databases">
        <title>Azoarcus communis strain SWub3 genome.</title>
        <authorList>
            <person name="Zorraquino Salvo V."/>
            <person name="Toubiana D."/>
            <person name="Blumwald E."/>
        </authorList>
    </citation>
    <scope>NUCLEOTIDE SEQUENCE [LARGE SCALE GENOMIC DNA]</scope>
    <source>
        <strain evidence="2 3">SWub3</strain>
    </source>
</reference>
<organism evidence="2 3">
    <name type="scientific">Parazoarcus communis SWub3 = DSM 12120</name>
    <dbReference type="NCBI Taxonomy" id="1121029"/>
    <lineage>
        <taxon>Bacteria</taxon>
        <taxon>Pseudomonadati</taxon>
        <taxon>Pseudomonadota</taxon>
        <taxon>Betaproteobacteria</taxon>
        <taxon>Rhodocyclales</taxon>
        <taxon>Zoogloeaceae</taxon>
        <taxon>Parazoarcus</taxon>
    </lineage>
</organism>
<evidence type="ECO:0000313" key="3">
    <source>
        <dbReference type="Proteomes" id="UP000248259"/>
    </source>
</evidence>
<evidence type="ECO:0000256" key="1">
    <source>
        <dbReference type="SAM" id="Phobius"/>
    </source>
</evidence>
<evidence type="ECO:0008006" key="4">
    <source>
        <dbReference type="Google" id="ProtNLM"/>
    </source>
</evidence>
<keyword evidence="1" id="KW-0812">Transmembrane</keyword>
<keyword evidence="3" id="KW-1185">Reference proteome</keyword>